<dbReference type="EMBL" id="CAKOFQ010007213">
    <property type="protein sequence ID" value="CAH1995041.1"/>
    <property type="molecule type" value="Genomic_DNA"/>
</dbReference>
<keyword evidence="2" id="KW-1185">Reference proteome</keyword>
<accession>A0A9P0LG66</accession>
<dbReference type="AlphaFoldDB" id="A0A9P0LG66"/>
<name>A0A9P0LG66_ACAOB</name>
<protein>
    <submittedName>
        <fullName evidence="1">Uncharacterized protein</fullName>
    </submittedName>
</protein>
<proteinExistence type="predicted"/>
<reference evidence="1" key="1">
    <citation type="submission" date="2022-03" db="EMBL/GenBank/DDBJ databases">
        <authorList>
            <person name="Sayadi A."/>
        </authorList>
    </citation>
    <scope>NUCLEOTIDE SEQUENCE</scope>
</reference>
<evidence type="ECO:0000313" key="2">
    <source>
        <dbReference type="Proteomes" id="UP001152888"/>
    </source>
</evidence>
<evidence type="ECO:0000313" key="1">
    <source>
        <dbReference type="EMBL" id="CAH1995041.1"/>
    </source>
</evidence>
<dbReference type="Proteomes" id="UP001152888">
    <property type="component" value="Unassembled WGS sequence"/>
</dbReference>
<sequence length="43" mass="4788">MVFAPLEFNKKQPLALKTTAPVDVNEPSCSRDFVEPIDIDQPS</sequence>
<organism evidence="1 2">
    <name type="scientific">Acanthoscelides obtectus</name>
    <name type="common">Bean weevil</name>
    <name type="synonym">Bruchus obtectus</name>
    <dbReference type="NCBI Taxonomy" id="200917"/>
    <lineage>
        <taxon>Eukaryota</taxon>
        <taxon>Metazoa</taxon>
        <taxon>Ecdysozoa</taxon>
        <taxon>Arthropoda</taxon>
        <taxon>Hexapoda</taxon>
        <taxon>Insecta</taxon>
        <taxon>Pterygota</taxon>
        <taxon>Neoptera</taxon>
        <taxon>Endopterygota</taxon>
        <taxon>Coleoptera</taxon>
        <taxon>Polyphaga</taxon>
        <taxon>Cucujiformia</taxon>
        <taxon>Chrysomeloidea</taxon>
        <taxon>Chrysomelidae</taxon>
        <taxon>Bruchinae</taxon>
        <taxon>Bruchini</taxon>
        <taxon>Acanthoscelides</taxon>
    </lineage>
</organism>
<comment type="caution">
    <text evidence="1">The sequence shown here is derived from an EMBL/GenBank/DDBJ whole genome shotgun (WGS) entry which is preliminary data.</text>
</comment>
<gene>
    <name evidence="1" type="ORF">ACAOBT_LOCUS22364</name>
</gene>